<feature type="compositionally biased region" description="Basic residues" evidence="1">
    <location>
        <begin position="402"/>
        <end position="428"/>
    </location>
</feature>
<gene>
    <name evidence="2" type="ORF">CDEST_00609</name>
</gene>
<organism evidence="2 3">
    <name type="scientific">Colletotrichum destructivum</name>
    <dbReference type="NCBI Taxonomy" id="34406"/>
    <lineage>
        <taxon>Eukaryota</taxon>
        <taxon>Fungi</taxon>
        <taxon>Dikarya</taxon>
        <taxon>Ascomycota</taxon>
        <taxon>Pezizomycotina</taxon>
        <taxon>Sordariomycetes</taxon>
        <taxon>Hypocreomycetidae</taxon>
        <taxon>Glomerellales</taxon>
        <taxon>Glomerellaceae</taxon>
        <taxon>Colletotrichum</taxon>
        <taxon>Colletotrichum destructivum species complex</taxon>
    </lineage>
</organism>
<proteinExistence type="predicted"/>
<accession>A0AAX4HWZ1</accession>
<feature type="compositionally biased region" description="Low complexity" evidence="1">
    <location>
        <begin position="365"/>
        <end position="398"/>
    </location>
</feature>
<dbReference type="GeneID" id="87937112"/>
<dbReference type="Proteomes" id="UP001322277">
    <property type="component" value="Chromosome 1"/>
</dbReference>
<dbReference type="AlphaFoldDB" id="A0AAX4HWZ1"/>
<feature type="compositionally biased region" description="Pro residues" evidence="1">
    <location>
        <begin position="62"/>
        <end position="77"/>
    </location>
</feature>
<feature type="region of interest" description="Disordered" evidence="1">
    <location>
        <begin position="285"/>
        <end position="437"/>
    </location>
</feature>
<evidence type="ECO:0000256" key="1">
    <source>
        <dbReference type="SAM" id="MobiDB-lite"/>
    </source>
</evidence>
<evidence type="ECO:0000313" key="2">
    <source>
        <dbReference type="EMBL" id="WQF75595.1"/>
    </source>
</evidence>
<sequence>MNPAGFIQLPPGPPRPPARAAVGHGNPRPQPHPPAPRGPMPGLPPHQAAQRPMVPMMAPMTMPQPMPQPMPVPPPNDAIPLELRQKRLVEPSDLRSERMTEANAREALSEYVVYRFEKVNDPDEIDDEGYPAVPTWENVTRTEVRDLSKPVITRTIRHLDDEGKSVMQKKMKLTATQQRQIEKAQNDLETHNHDKRFCYTLQQIDTKMKKLSKDSIEYRQHIAGRESKKVTVSKTKKSKKNLLETTSLTVYFKREPRAGVNSTALLGEQSREAEHNRRLEDQRRQNMQAQQLMAEQHRHSMLMRQQQENLARSTMPAPMQPSQPHHQHNPPHPPQPKQFGGFKGTKVHVIENDPRRGGKPKVYPVSSKGSRSSGSSVSTESSSDSELTLGSSVTGSSDSSRHGRRRHRSHSRGRNRSRNHSHGRRRYHDRPEHYGLPFRHHTKYNQHYILNGDTPRGGLMPPPLPPAPMPMPGSVDHLEDATSRSRRIADRAHDHELDDLNLFRLRRQSTLPPRVVHRHPGYRVVDSEEVVRHRHENDLDNLRRWKIRDEALYEDEEESIAVRREAVARNRRHLEPRFRRQSQERVVVPREDLEETFEVMEARKYMNRHERGAWPPLENPFEPLGRAGRRETFAPTRYN</sequence>
<evidence type="ECO:0000313" key="3">
    <source>
        <dbReference type="Proteomes" id="UP001322277"/>
    </source>
</evidence>
<feature type="compositionally biased region" description="Low complexity" evidence="1">
    <location>
        <begin position="52"/>
        <end position="61"/>
    </location>
</feature>
<dbReference type="RefSeq" id="XP_062772819.1">
    <property type="nucleotide sequence ID" value="XM_062916768.1"/>
</dbReference>
<feature type="compositionally biased region" description="Polar residues" evidence="1">
    <location>
        <begin position="303"/>
        <end position="312"/>
    </location>
</feature>
<feature type="compositionally biased region" description="Pro residues" evidence="1">
    <location>
        <begin position="28"/>
        <end position="44"/>
    </location>
</feature>
<feature type="region of interest" description="Disordered" evidence="1">
    <location>
        <begin position="1"/>
        <end position="79"/>
    </location>
</feature>
<protein>
    <submittedName>
        <fullName evidence="2">Uncharacterized protein</fullName>
    </submittedName>
</protein>
<name>A0AAX4HWZ1_9PEZI</name>
<reference evidence="3" key="1">
    <citation type="journal article" date="2023" name="bioRxiv">
        <title>Complete genome of the Medicago anthracnose fungus, Colletotrichum destructivum, reveals a mini-chromosome-like region within a core chromosome.</title>
        <authorList>
            <person name="Lapalu N."/>
            <person name="Simon A."/>
            <person name="Lu A."/>
            <person name="Plaumann P.-L."/>
            <person name="Amselem J."/>
            <person name="Pigne S."/>
            <person name="Auger A."/>
            <person name="Koch C."/>
            <person name="Dallery J.-F."/>
            <person name="O'Connell R.J."/>
        </authorList>
    </citation>
    <scope>NUCLEOTIDE SEQUENCE [LARGE SCALE GENOMIC DNA]</scope>
    <source>
        <strain evidence="3">CBS 520.97</strain>
    </source>
</reference>
<dbReference type="EMBL" id="CP137305">
    <property type="protein sequence ID" value="WQF75595.1"/>
    <property type="molecule type" value="Genomic_DNA"/>
</dbReference>
<dbReference type="KEGG" id="cdet:87937112"/>
<keyword evidence="3" id="KW-1185">Reference proteome</keyword>
<feature type="region of interest" description="Disordered" evidence="1">
    <location>
        <begin position="619"/>
        <end position="639"/>
    </location>
</feature>